<dbReference type="Proteomes" id="UP000885826">
    <property type="component" value="Unassembled WGS sequence"/>
</dbReference>
<dbReference type="InterPro" id="IPR052376">
    <property type="entry name" value="Oxidative_Scav/Glycosyltrans"/>
</dbReference>
<evidence type="ECO:0000313" key="4">
    <source>
        <dbReference type="EMBL" id="HEC79062.1"/>
    </source>
</evidence>
<organism evidence="4 5">
    <name type="scientific">candidate division WOR-3 bacterium</name>
    <dbReference type="NCBI Taxonomy" id="2052148"/>
    <lineage>
        <taxon>Bacteria</taxon>
        <taxon>Bacteria division WOR-3</taxon>
    </lineage>
</organism>
<dbReference type="PANTHER" id="PTHR39082:SF1">
    <property type="entry name" value="SCAVENGER RECEPTOR CLASS A MEMBER 3"/>
    <property type="match status" value="1"/>
</dbReference>
<keyword evidence="1" id="KW-0175">Coiled coil</keyword>
<reference evidence="4" key="1">
    <citation type="journal article" date="2020" name="mSystems">
        <title>Genome- and Community-Level Interaction Insights into Carbon Utilization and Element Cycling Functions of Hydrothermarchaeota in Hydrothermal Sediment.</title>
        <authorList>
            <person name="Zhou Z."/>
            <person name="Liu Y."/>
            <person name="Xu W."/>
            <person name="Pan J."/>
            <person name="Luo Z.H."/>
            <person name="Li M."/>
        </authorList>
    </citation>
    <scope>NUCLEOTIDE SEQUENCE</scope>
    <source>
        <strain evidence="4">HyVt-388</strain>
    </source>
</reference>
<dbReference type="InterPro" id="IPR056003">
    <property type="entry name" value="CT398_CC_hairpin"/>
</dbReference>
<gene>
    <name evidence="4" type="ORF">ENI34_07985</name>
</gene>
<sequence length="238" mass="28032">MEEVLDLLIKIQKFDDEIKETETKIKAIPDKITKLQKEIKEANDNFKEKENRVQNLKKEYKMKEGDIAENEAKINKLNSQTFAVKTNEEYRAIISEIEFLKKENKRIEDEMMSLLEEEEKLKDTLQNSRQETNEYTEVRKKKISALEAEEKELKSKVAEAKKNFDEHFEKLPEDIQKMYRKIEKVRGKAVCLIDNETCTGCSTILTPQFLNELKKRKEILLCDNCGRILIHVASNEKK</sequence>
<evidence type="ECO:0000259" key="2">
    <source>
        <dbReference type="Pfam" id="PF02591"/>
    </source>
</evidence>
<evidence type="ECO:0000313" key="5">
    <source>
        <dbReference type="Proteomes" id="UP000885826"/>
    </source>
</evidence>
<name>A0A9C9K0H4_UNCW3</name>
<comment type="caution">
    <text evidence="4">The sequence shown here is derived from an EMBL/GenBank/DDBJ whole genome shotgun (WGS) entry which is preliminary data.</text>
</comment>
<proteinExistence type="predicted"/>
<evidence type="ECO:0000256" key="1">
    <source>
        <dbReference type="SAM" id="Coils"/>
    </source>
</evidence>
<dbReference type="Pfam" id="PF02591">
    <property type="entry name" value="Zn_ribbon_9"/>
    <property type="match status" value="1"/>
</dbReference>
<dbReference type="Pfam" id="PF24481">
    <property type="entry name" value="CT398_CC"/>
    <property type="match status" value="1"/>
</dbReference>
<dbReference type="PANTHER" id="PTHR39082">
    <property type="entry name" value="PHOSPHOLIPASE C-BETA-2-RELATED"/>
    <property type="match status" value="1"/>
</dbReference>
<dbReference type="AlphaFoldDB" id="A0A9C9K0H4"/>
<protein>
    <recommendedName>
        <fullName evidence="6">C4-type zinc ribbon domain-containing protein</fullName>
    </recommendedName>
</protein>
<dbReference type="Gene3D" id="1.10.287.1490">
    <property type="match status" value="1"/>
</dbReference>
<dbReference type="EMBL" id="DRIG01000085">
    <property type="protein sequence ID" value="HEC79062.1"/>
    <property type="molecule type" value="Genomic_DNA"/>
</dbReference>
<evidence type="ECO:0000259" key="3">
    <source>
        <dbReference type="Pfam" id="PF24481"/>
    </source>
</evidence>
<feature type="coiled-coil region" evidence="1">
    <location>
        <begin position="25"/>
        <end position="170"/>
    </location>
</feature>
<feature type="domain" description="CT398-like coiled coil hairpin" evidence="3">
    <location>
        <begin position="11"/>
        <end position="184"/>
    </location>
</feature>
<dbReference type="InterPro" id="IPR003743">
    <property type="entry name" value="Zf-RING_7"/>
</dbReference>
<accession>A0A9C9K0H4</accession>
<evidence type="ECO:0008006" key="6">
    <source>
        <dbReference type="Google" id="ProtNLM"/>
    </source>
</evidence>
<feature type="domain" description="C4-type zinc ribbon" evidence="2">
    <location>
        <begin position="197"/>
        <end position="229"/>
    </location>
</feature>